<reference evidence="5" key="1">
    <citation type="submission" date="2025-08" db="UniProtKB">
        <authorList>
            <consortium name="Ensembl"/>
        </authorList>
    </citation>
    <scope>IDENTIFICATION</scope>
</reference>
<dbReference type="PROSITE" id="PS00741">
    <property type="entry name" value="DH_1"/>
    <property type="match status" value="1"/>
</dbReference>
<dbReference type="AlphaFoldDB" id="A0A3Q4GYB2"/>
<dbReference type="SUPFAM" id="SSF48065">
    <property type="entry name" value="DBL homology domain (DH-domain)"/>
    <property type="match status" value="1"/>
</dbReference>
<dbReference type="CDD" id="cd00160">
    <property type="entry name" value="RhoGEF"/>
    <property type="match status" value="1"/>
</dbReference>
<evidence type="ECO:0000259" key="4">
    <source>
        <dbReference type="PROSITE" id="PS50010"/>
    </source>
</evidence>
<dbReference type="Proteomes" id="UP000261580">
    <property type="component" value="Unassembled WGS sequence"/>
</dbReference>
<organism evidence="5 6">
    <name type="scientific">Neolamprologus brichardi</name>
    <name type="common">Fairy cichlid</name>
    <name type="synonym">Lamprologus brichardi</name>
    <dbReference type="NCBI Taxonomy" id="32507"/>
    <lineage>
        <taxon>Eukaryota</taxon>
        <taxon>Metazoa</taxon>
        <taxon>Chordata</taxon>
        <taxon>Craniata</taxon>
        <taxon>Vertebrata</taxon>
        <taxon>Euteleostomi</taxon>
        <taxon>Actinopterygii</taxon>
        <taxon>Neopterygii</taxon>
        <taxon>Teleostei</taxon>
        <taxon>Neoteleostei</taxon>
        <taxon>Acanthomorphata</taxon>
        <taxon>Ovalentaria</taxon>
        <taxon>Cichlomorphae</taxon>
        <taxon>Cichliformes</taxon>
        <taxon>Cichlidae</taxon>
        <taxon>African cichlids</taxon>
        <taxon>Pseudocrenilabrinae</taxon>
        <taxon>Lamprologini</taxon>
        <taxon>Neolamprologus</taxon>
    </lineage>
</organism>
<dbReference type="GeneTree" id="ENSGT00940000157874"/>
<dbReference type="InterPro" id="IPR001331">
    <property type="entry name" value="GDS_CDC24_CS"/>
</dbReference>
<sequence length="334" mass="38291">MKDLQIYEAYCQNKPRSESLWRQCSDCAFFQECQKKLEHKLGLDSYLLKPVQRITKYQLLLKEMLKYSKGCDGCDDLQEALSSILGILKAVNDSMHLIAITGYEGNLSELGRLLMQGSFSVWTEHKKGHAKVKDLARFKPMQRHLFLHQKALLFCKRREENGEGYEKAPSYSFKHSLSMSAVGITENAKGDNKKFEIWCNSREEVFIVQAPTPEIKTAWVNEIRKVLTQQLKACRGIVKTSSLTFPELCDKDRPHFSPFALFFVCVLNFSLSDFPIIQPTGWNKVSLSADASEENDGYSSGEDPMNSDPEDEVGKKLVSLRMKNYYRSVFLFLF</sequence>
<evidence type="ECO:0000256" key="2">
    <source>
        <dbReference type="ARBA" id="ARBA00022658"/>
    </source>
</evidence>
<accession>A0A3Q4GYB2</accession>
<protein>
    <submittedName>
        <fullName evidence="5">Mcf.2 cell line derived transforming sequence-like a</fullName>
    </submittedName>
</protein>
<name>A0A3Q4GYB2_NEOBR</name>
<dbReference type="InterPro" id="IPR055251">
    <property type="entry name" value="SOS1_NGEF_PH"/>
</dbReference>
<dbReference type="PANTHER" id="PTHR22826">
    <property type="entry name" value="RHO GUANINE EXCHANGE FACTOR-RELATED"/>
    <property type="match status" value="1"/>
</dbReference>
<dbReference type="GO" id="GO:0035556">
    <property type="term" value="P:intracellular signal transduction"/>
    <property type="evidence" value="ECO:0007669"/>
    <property type="project" value="InterPro"/>
</dbReference>
<evidence type="ECO:0000313" key="6">
    <source>
        <dbReference type="Proteomes" id="UP000261580"/>
    </source>
</evidence>
<dbReference type="InterPro" id="IPR051336">
    <property type="entry name" value="RhoGEF_Guanine_NuclExch_SF"/>
</dbReference>
<dbReference type="InterPro" id="IPR011993">
    <property type="entry name" value="PH-like_dom_sf"/>
</dbReference>
<dbReference type="InterPro" id="IPR035534">
    <property type="entry name" value="DBS_PH"/>
</dbReference>
<dbReference type="InterPro" id="IPR000219">
    <property type="entry name" value="DH_dom"/>
</dbReference>
<keyword evidence="6" id="KW-1185">Reference proteome</keyword>
<dbReference type="Gene3D" id="1.20.900.10">
    <property type="entry name" value="Dbl homology (DH) domain"/>
    <property type="match status" value="1"/>
</dbReference>
<dbReference type="PANTHER" id="PTHR22826:SF115">
    <property type="entry name" value="GUANINE NUCLEOTIDE EXCHANGE FACTOR DBS"/>
    <property type="match status" value="1"/>
</dbReference>
<reference evidence="5" key="2">
    <citation type="submission" date="2025-09" db="UniProtKB">
        <authorList>
            <consortium name="Ensembl"/>
        </authorList>
    </citation>
    <scope>IDENTIFICATION</scope>
</reference>
<dbReference type="FunFam" id="2.30.29.30:FF:000078">
    <property type="entry name" value="Guanine nucleotide exchange factor DBS"/>
    <property type="match status" value="1"/>
</dbReference>
<dbReference type="InterPro" id="IPR001849">
    <property type="entry name" value="PH_domain"/>
</dbReference>
<dbReference type="SUPFAM" id="SSF50729">
    <property type="entry name" value="PH domain-like"/>
    <property type="match status" value="1"/>
</dbReference>
<dbReference type="PROSITE" id="PS50010">
    <property type="entry name" value="DH_2"/>
    <property type="match status" value="1"/>
</dbReference>
<dbReference type="CDD" id="cd01227">
    <property type="entry name" value="PH_Dbs"/>
    <property type="match status" value="1"/>
</dbReference>
<keyword evidence="1" id="KW-0597">Phosphoprotein</keyword>
<dbReference type="GO" id="GO:0035025">
    <property type="term" value="P:positive regulation of Rho protein signal transduction"/>
    <property type="evidence" value="ECO:0007669"/>
    <property type="project" value="TreeGrafter"/>
</dbReference>
<dbReference type="GO" id="GO:0005085">
    <property type="term" value="F:guanyl-nucleotide exchange factor activity"/>
    <property type="evidence" value="ECO:0007669"/>
    <property type="project" value="UniProtKB-KW"/>
</dbReference>
<feature type="domain" description="DH" evidence="4">
    <location>
        <begin position="1"/>
        <end position="94"/>
    </location>
</feature>
<dbReference type="Gene3D" id="2.30.29.30">
    <property type="entry name" value="Pleckstrin-homology domain (PH domain)/Phosphotyrosine-binding domain (PTB)"/>
    <property type="match status" value="1"/>
</dbReference>
<proteinExistence type="predicted"/>
<evidence type="ECO:0000256" key="1">
    <source>
        <dbReference type="ARBA" id="ARBA00022553"/>
    </source>
</evidence>
<dbReference type="Pfam" id="PF00621">
    <property type="entry name" value="RhoGEF"/>
    <property type="match status" value="1"/>
</dbReference>
<evidence type="ECO:0000313" key="5">
    <source>
        <dbReference type="Ensembl" id="ENSNBRP00000008822.1"/>
    </source>
</evidence>
<dbReference type="Bgee" id="ENSNBRG00000006866">
    <property type="expression patterns" value="Expressed in brain and 5 other cell types or tissues"/>
</dbReference>
<feature type="domain" description="PH" evidence="3">
    <location>
        <begin position="112"/>
        <end position="228"/>
    </location>
</feature>
<evidence type="ECO:0000259" key="3">
    <source>
        <dbReference type="PROSITE" id="PS50003"/>
    </source>
</evidence>
<dbReference type="Pfam" id="PF22697">
    <property type="entry name" value="SOS1_NGEF_PH"/>
    <property type="match status" value="1"/>
</dbReference>
<dbReference type="Ensembl" id="ENSNBRT00000009078.1">
    <property type="protein sequence ID" value="ENSNBRP00000008822.1"/>
    <property type="gene ID" value="ENSNBRG00000006866.1"/>
</dbReference>
<keyword evidence="2" id="KW-0344">Guanine-nucleotide releasing factor</keyword>
<dbReference type="PROSITE" id="PS50003">
    <property type="entry name" value="PH_DOMAIN"/>
    <property type="match status" value="1"/>
</dbReference>
<dbReference type="InterPro" id="IPR035899">
    <property type="entry name" value="DBL_dom_sf"/>
</dbReference>
<dbReference type="GO" id="GO:0005737">
    <property type="term" value="C:cytoplasm"/>
    <property type="evidence" value="ECO:0007669"/>
    <property type="project" value="TreeGrafter"/>
</dbReference>
<dbReference type="SMART" id="SM00233">
    <property type="entry name" value="PH"/>
    <property type="match status" value="1"/>
</dbReference>